<dbReference type="Gene3D" id="3.40.525.10">
    <property type="entry name" value="CRAL-TRIO lipid binding domain"/>
    <property type="match status" value="1"/>
</dbReference>
<protein>
    <recommendedName>
        <fullName evidence="1">CRAL-TRIO domain-containing protein</fullName>
    </recommendedName>
</protein>
<dbReference type="PANTHER" id="PTHR45657:SF1">
    <property type="entry name" value="CRAL-TRIO DOMAIN-CONTAINING PROTEIN YKL091C-RELATED"/>
    <property type="match status" value="1"/>
</dbReference>
<dbReference type="Pfam" id="PF00650">
    <property type="entry name" value="CRAL_TRIO"/>
    <property type="match status" value="1"/>
</dbReference>
<evidence type="ECO:0000313" key="2">
    <source>
        <dbReference type="EMBL" id="CAD8957026.1"/>
    </source>
</evidence>
<dbReference type="InterPro" id="IPR051026">
    <property type="entry name" value="PI/PC_transfer"/>
</dbReference>
<dbReference type="SUPFAM" id="SSF46938">
    <property type="entry name" value="CRAL/TRIO N-terminal domain"/>
    <property type="match status" value="1"/>
</dbReference>
<name>A0A6T8MBM4_HEMAN</name>
<dbReference type="EMBL" id="HBFX01019074">
    <property type="protein sequence ID" value="CAD8957026.1"/>
    <property type="molecule type" value="Transcribed_RNA"/>
</dbReference>
<organism evidence="2">
    <name type="scientific">Hemiselmis andersenii</name>
    <name type="common">Cryptophyte alga</name>
    <dbReference type="NCBI Taxonomy" id="464988"/>
    <lineage>
        <taxon>Eukaryota</taxon>
        <taxon>Cryptophyceae</taxon>
        <taxon>Cryptomonadales</taxon>
        <taxon>Hemiselmidaceae</taxon>
        <taxon>Hemiselmis</taxon>
    </lineage>
</organism>
<dbReference type="SUPFAM" id="SSF52087">
    <property type="entry name" value="CRAL/TRIO domain"/>
    <property type="match status" value="1"/>
</dbReference>
<dbReference type="InterPro" id="IPR036273">
    <property type="entry name" value="CRAL/TRIO_N_dom_sf"/>
</dbReference>
<dbReference type="SMART" id="SM00516">
    <property type="entry name" value="SEC14"/>
    <property type="match status" value="1"/>
</dbReference>
<sequence length="275" mass="31758">MNTPVRDIISAHQDTFDALLRELQGDLHRSVVCQGELRDVWLVRFCTGFDWKVPAIAEKFRNMLSFRERYKVDDIRRKYEEGMKPSEIPGYGVHHDAYMCTFLLHTGQARDRSPVNLEQTCKFKFADLAAIEDSVADQYIIHNLEYHSFVLDKAYLESKCLKGYVKMMDLAGAHMSQMSWVSKWASNSKHRKVRLDVDIMECYPELFSKVFVIHSPMFFSVVWKVIKPFIPARTCDKVKVESSSSKSKVLCTEAVDPSILPTEFGGAYTGQWMMK</sequence>
<gene>
    <name evidence="2" type="ORF">HAND00432_LOCUS11565</name>
</gene>
<proteinExistence type="predicted"/>
<accession>A0A6T8MBM4</accession>
<dbReference type="CDD" id="cd00170">
    <property type="entry name" value="SEC14"/>
    <property type="match status" value="1"/>
</dbReference>
<reference evidence="2" key="1">
    <citation type="submission" date="2021-01" db="EMBL/GenBank/DDBJ databases">
        <authorList>
            <person name="Corre E."/>
            <person name="Pelletier E."/>
            <person name="Niang G."/>
            <person name="Scheremetjew M."/>
            <person name="Finn R."/>
            <person name="Kale V."/>
            <person name="Holt S."/>
            <person name="Cochrane G."/>
            <person name="Meng A."/>
            <person name="Brown T."/>
            <person name="Cohen L."/>
        </authorList>
    </citation>
    <scope>NUCLEOTIDE SEQUENCE</scope>
    <source>
        <strain evidence="2">CCMP644</strain>
    </source>
</reference>
<feature type="domain" description="CRAL-TRIO" evidence="1">
    <location>
        <begin position="107"/>
        <end position="272"/>
    </location>
</feature>
<dbReference type="PROSITE" id="PS50191">
    <property type="entry name" value="CRAL_TRIO"/>
    <property type="match status" value="1"/>
</dbReference>
<dbReference type="InterPro" id="IPR001251">
    <property type="entry name" value="CRAL-TRIO_dom"/>
</dbReference>
<evidence type="ECO:0000259" key="1">
    <source>
        <dbReference type="PROSITE" id="PS50191"/>
    </source>
</evidence>
<dbReference type="InterPro" id="IPR036865">
    <property type="entry name" value="CRAL-TRIO_dom_sf"/>
</dbReference>
<dbReference type="PANTHER" id="PTHR45657">
    <property type="entry name" value="CRAL-TRIO DOMAIN-CONTAINING PROTEIN YKL091C-RELATED"/>
    <property type="match status" value="1"/>
</dbReference>
<dbReference type="AlphaFoldDB" id="A0A6T8MBM4"/>